<dbReference type="PANTHER" id="PTHR10000">
    <property type="entry name" value="PHOSPHOSERINE PHOSPHATASE"/>
    <property type="match status" value="1"/>
</dbReference>
<dbReference type="InterPro" id="IPR036412">
    <property type="entry name" value="HAD-like_sf"/>
</dbReference>
<accession>A0A1G6IAP1</accession>
<dbReference type="Pfam" id="PF08282">
    <property type="entry name" value="Hydrolase_3"/>
    <property type="match status" value="1"/>
</dbReference>
<protein>
    <recommendedName>
        <fullName evidence="3">HAD family phosphatase</fullName>
    </recommendedName>
</protein>
<dbReference type="AlphaFoldDB" id="A0A1G6IAP1"/>
<dbReference type="PANTHER" id="PTHR10000:SF8">
    <property type="entry name" value="HAD SUPERFAMILY HYDROLASE-LIKE, TYPE 3"/>
    <property type="match status" value="1"/>
</dbReference>
<dbReference type="Gene3D" id="3.40.50.1000">
    <property type="entry name" value="HAD superfamily/HAD-like"/>
    <property type="match status" value="1"/>
</dbReference>
<dbReference type="GO" id="GO:0016791">
    <property type="term" value="F:phosphatase activity"/>
    <property type="evidence" value="ECO:0007669"/>
    <property type="project" value="TreeGrafter"/>
</dbReference>
<dbReference type="GO" id="GO:0005829">
    <property type="term" value="C:cytosol"/>
    <property type="evidence" value="ECO:0007669"/>
    <property type="project" value="TreeGrafter"/>
</dbReference>
<dbReference type="NCBIfam" id="TIGR01484">
    <property type="entry name" value="HAD-SF-IIB"/>
    <property type="match status" value="1"/>
</dbReference>
<organism evidence="1 2">
    <name type="scientific">Parafannyhessea umbonata</name>
    <dbReference type="NCBI Taxonomy" id="604330"/>
    <lineage>
        <taxon>Bacteria</taxon>
        <taxon>Bacillati</taxon>
        <taxon>Actinomycetota</taxon>
        <taxon>Coriobacteriia</taxon>
        <taxon>Coriobacteriales</taxon>
        <taxon>Atopobiaceae</taxon>
        <taxon>Parafannyhessea</taxon>
    </lineage>
</organism>
<dbReference type="Gene3D" id="3.30.1240.10">
    <property type="match status" value="1"/>
</dbReference>
<dbReference type="SUPFAM" id="SSF56784">
    <property type="entry name" value="HAD-like"/>
    <property type="match status" value="1"/>
</dbReference>
<name>A0A1G6IAP1_9ACTN</name>
<keyword evidence="2" id="KW-1185">Reference proteome</keyword>
<dbReference type="InterPro" id="IPR023214">
    <property type="entry name" value="HAD_sf"/>
</dbReference>
<dbReference type="Proteomes" id="UP000198528">
    <property type="component" value="Unassembled WGS sequence"/>
</dbReference>
<gene>
    <name evidence="1" type="ORF">SAMN04487824_10266</name>
</gene>
<dbReference type="EMBL" id="FMZL01000002">
    <property type="protein sequence ID" value="SDC02806.1"/>
    <property type="molecule type" value="Genomic_DNA"/>
</dbReference>
<evidence type="ECO:0008006" key="3">
    <source>
        <dbReference type="Google" id="ProtNLM"/>
    </source>
</evidence>
<dbReference type="InterPro" id="IPR006379">
    <property type="entry name" value="HAD-SF_hydro_IIB"/>
</dbReference>
<evidence type="ECO:0000313" key="2">
    <source>
        <dbReference type="Proteomes" id="UP000198528"/>
    </source>
</evidence>
<evidence type="ECO:0000313" key="1">
    <source>
        <dbReference type="EMBL" id="SDC02806.1"/>
    </source>
</evidence>
<reference evidence="2" key="1">
    <citation type="submission" date="2016-10" db="EMBL/GenBank/DDBJ databases">
        <authorList>
            <person name="Varghese N."/>
            <person name="Submissions S."/>
        </authorList>
    </citation>
    <scope>NUCLEOTIDE SEQUENCE [LARGE SCALE GENOMIC DNA]</scope>
    <source>
        <strain evidence="2">DSM 22619</strain>
    </source>
</reference>
<dbReference type="RefSeq" id="WP_090844822.1">
    <property type="nucleotide sequence ID" value="NZ_FMZL01000002.1"/>
</dbReference>
<dbReference type="GO" id="GO:0000287">
    <property type="term" value="F:magnesium ion binding"/>
    <property type="evidence" value="ECO:0007669"/>
    <property type="project" value="TreeGrafter"/>
</dbReference>
<sequence length="283" mass="30993">MVKLVMADLDDTLIPFGADYASARAISAIHSLLDADIHFGPVTGRVPATMEWMFRGDVACYQTGAFANGQIVTVDGKTIQRVMISGEELRKVAVSLDNMDIDAWLAVYNPEDLKDVNLVTRFPERVKANPPETWGKSVFGIVSDVQDREYLKANIQCSCSRDQMILIRDRLRELVPGLSFVMPSMTAKVVDVNAGEWDKGDSVRLIANYLGISLEEVVVFGDSENDLPMIETVPNSVAVANADSDVSSAARWHIASAKDDAVATAMLDIARTSKEGMEPSFFQ</sequence>
<proteinExistence type="predicted"/>